<dbReference type="Pfam" id="PF13531">
    <property type="entry name" value="SBP_bac_11"/>
    <property type="match status" value="1"/>
</dbReference>
<dbReference type="EMBL" id="MLJW01005255">
    <property type="protein sequence ID" value="OIQ68529.1"/>
    <property type="molecule type" value="Genomic_DNA"/>
</dbReference>
<comment type="caution">
    <text evidence="1">The sequence shown here is derived from an EMBL/GenBank/DDBJ whole genome shotgun (WGS) entry which is preliminary data.</text>
</comment>
<dbReference type="AlphaFoldDB" id="A0A1J5PAA5"/>
<protein>
    <recommendedName>
        <fullName evidence="2">Extracellular solute-binding protein</fullName>
    </recommendedName>
</protein>
<dbReference type="Gene3D" id="3.40.190.10">
    <property type="entry name" value="Periplasmic binding protein-like II"/>
    <property type="match status" value="1"/>
</dbReference>
<sequence>MKANGNFIPVEATPATVQSGQTPITLDWDYLQGAYSKASNSAVDWKVVVPSDAVYGGFYAQAVVKNSPHPAAARLWQEFMYSDQGQNIWLKGGARPIRLDAMQAANTANATYLAALPPIPAGATPVFASLDKIIAAKNTVATQWGKF</sequence>
<proteinExistence type="predicted"/>
<name>A0A1J5PAA5_9ZZZZ</name>
<organism evidence="1">
    <name type="scientific">mine drainage metagenome</name>
    <dbReference type="NCBI Taxonomy" id="410659"/>
    <lineage>
        <taxon>unclassified sequences</taxon>
        <taxon>metagenomes</taxon>
        <taxon>ecological metagenomes</taxon>
    </lineage>
</organism>
<reference evidence="1" key="1">
    <citation type="submission" date="2016-10" db="EMBL/GenBank/DDBJ databases">
        <title>Sequence of Gallionella enrichment culture.</title>
        <authorList>
            <person name="Poehlein A."/>
            <person name="Muehling M."/>
            <person name="Daniel R."/>
        </authorList>
    </citation>
    <scope>NUCLEOTIDE SEQUENCE</scope>
</reference>
<accession>A0A1J5PAA5</accession>
<evidence type="ECO:0008006" key="2">
    <source>
        <dbReference type="Google" id="ProtNLM"/>
    </source>
</evidence>
<gene>
    <name evidence="1" type="ORF">GALL_498780</name>
</gene>
<dbReference type="SUPFAM" id="SSF53850">
    <property type="entry name" value="Periplasmic binding protein-like II"/>
    <property type="match status" value="1"/>
</dbReference>
<evidence type="ECO:0000313" key="1">
    <source>
        <dbReference type="EMBL" id="OIQ68529.1"/>
    </source>
</evidence>